<evidence type="ECO:0000256" key="4">
    <source>
        <dbReference type="ARBA" id="ARBA00022617"/>
    </source>
</evidence>
<dbReference type="GO" id="GO:0016705">
    <property type="term" value="F:oxidoreductase activity, acting on paired donors, with incorporation or reduction of molecular oxygen"/>
    <property type="evidence" value="ECO:0007669"/>
    <property type="project" value="InterPro"/>
</dbReference>
<dbReference type="InterPro" id="IPR050121">
    <property type="entry name" value="Cytochrome_P450_monoxygenase"/>
</dbReference>
<dbReference type="Proteomes" id="UP000813444">
    <property type="component" value="Unassembled WGS sequence"/>
</dbReference>
<evidence type="ECO:0000313" key="11">
    <source>
        <dbReference type="Proteomes" id="UP000813444"/>
    </source>
</evidence>
<keyword evidence="7 9" id="KW-0503">Monooxygenase</keyword>
<evidence type="ECO:0000313" key="10">
    <source>
        <dbReference type="EMBL" id="KAH7313940.1"/>
    </source>
</evidence>
<sequence>MAFFIVSFFTALLALALYRVYFHPLSHIPGPLLAKVSSLPLHIVCYFGIEAKLLRYLHQSTGSNVIRVAPNSVSLSDYQSCRDIYVAGGGYPKDDRYKNLDMGPIQSIFSARDKTYRDLRAKAVAPLFAPTQIRSELGPDGAIGSCVAEFADQLAKLRKSRVKTDLLDLCARLSIDVITGYLLGQRYGGLSEHLHLPLDQRQSEEAKLSANHWVHAVVSWARFSLLPNQVFRIVFPIYHWLKSSDELSHSIAKINDYAEQIMAQESKAKATSPHYYHEALLRAGVSPSEAAAQSQAIIFAGADSTAVMLVTTLFHLIQNGAARARLQCEIRDSTRADADMPFLRAVVKEGLRLGMANPTRLTRIIPENSQLRVGDDIILPPGTIVGCAAYNLHHNPDVFPHPFSFRPERWMEDGTDCALRRPGMQQSLMPFGLGSRACLGKTLAMVEIQEAVIALVGKGILDNARTCQDRIRLRHWFNGDIIGHRIEITWE</sequence>
<dbReference type="OrthoDB" id="1470350at2759"/>
<gene>
    <name evidence="10" type="ORF">B0I35DRAFT_436136</name>
</gene>
<protein>
    <submittedName>
        <fullName evidence="10">Cytochrome P450</fullName>
    </submittedName>
</protein>
<evidence type="ECO:0000256" key="8">
    <source>
        <dbReference type="PIRSR" id="PIRSR602403-1"/>
    </source>
</evidence>
<dbReference type="GO" id="GO:0005506">
    <property type="term" value="F:iron ion binding"/>
    <property type="evidence" value="ECO:0007669"/>
    <property type="project" value="InterPro"/>
</dbReference>
<evidence type="ECO:0000256" key="2">
    <source>
        <dbReference type="ARBA" id="ARBA00004685"/>
    </source>
</evidence>
<keyword evidence="6 8" id="KW-0408">Iron</keyword>
<dbReference type="InterPro" id="IPR017972">
    <property type="entry name" value="Cyt_P450_CS"/>
</dbReference>
<dbReference type="PANTHER" id="PTHR24305">
    <property type="entry name" value="CYTOCHROME P450"/>
    <property type="match status" value="1"/>
</dbReference>
<evidence type="ECO:0000256" key="6">
    <source>
        <dbReference type="ARBA" id="ARBA00023004"/>
    </source>
</evidence>
<keyword evidence="11" id="KW-1185">Reference proteome</keyword>
<dbReference type="Gene3D" id="1.10.630.10">
    <property type="entry name" value="Cytochrome P450"/>
    <property type="match status" value="1"/>
</dbReference>
<dbReference type="PRINTS" id="PR00465">
    <property type="entry name" value="EP450IV"/>
</dbReference>
<keyword evidence="5 8" id="KW-0479">Metal-binding</keyword>
<dbReference type="GO" id="GO:0020037">
    <property type="term" value="F:heme binding"/>
    <property type="evidence" value="ECO:0007669"/>
    <property type="project" value="InterPro"/>
</dbReference>
<evidence type="ECO:0000256" key="9">
    <source>
        <dbReference type="RuleBase" id="RU000461"/>
    </source>
</evidence>
<dbReference type="AlphaFoldDB" id="A0A8K0SSI3"/>
<dbReference type="InterPro" id="IPR002403">
    <property type="entry name" value="Cyt_P450_E_grp-IV"/>
</dbReference>
<dbReference type="EMBL" id="JAGPNK010000009">
    <property type="protein sequence ID" value="KAH7313940.1"/>
    <property type="molecule type" value="Genomic_DNA"/>
</dbReference>
<organism evidence="10 11">
    <name type="scientific">Stachybotrys elegans</name>
    <dbReference type="NCBI Taxonomy" id="80388"/>
    <lineage>
        <taxon>Eukaryota</taxon>
        <taxon>Fungi</taxon>
        <taxon>Dikarya</taxon>
        <taxon>Ascomycota</taxon>
        <taxon>Pezizomycotina</taxon>
        <taxon>Sordariomycetes</taxon>
        <taxon>Hypocreomycetidae</taxon>
        <taxon>Hypocreales</taxon>
        <taxon>Stachybotryaceae</taxon>
        <taxon>Stachybotrys</taxon>
    </lineage>
</organism>
<dbReference type="PROSITE" id="PS00086">
    <property type="entry name" value="CYTOCHROME_P450"/>
    <property type="match status" value="1"/>
</dbReference>
<comment type="similarity">
    <text evidence="3 9">Belongs to the cytochrome P450 family.</text>
</comment>
<reference evidence="10" key="1">
    <citation type="journal article" date="2021" name="Nat. Commun.">
        <title>Genetic determinants of endophytism in the Arabidopsis root mycobiome.</title>
        <authorList>
            <person name="Mesny F."/>
            <person name="Miyauchi S."/>
            <person name="Thiergart T."/>
            <person name="Pickel B."/>
            <person name="Atanasova L."/>
            <person name="Karlsson M."/>
            <person name="Huettel B."/>
            <person name="Barry K.W."/>
            <person name="Haridas S."/>
            <person name="Chen C."/>
            <person name="Bauer D."/>
            <person name="Andreopoulos W."/>
            <person name="Pangilinan J."/>
            <person name="LaButti K."/>
            <person name="Riley R."/>
            <person name="Lipzen A."/>
            <person name="Clum A."/>
            <person name="Drula E."/>
            <person name="Henrissat B."/>
            <person name="Kohler A."/>
            <person name="Grigoriev I.V."/>
            <person name="Martin F.M."/>
            <person name="Hacquard S."/>
        </authorList>
    </citation>
    <scope>NUCLEOTIDE SEQUENCE</scope>
    <source>
        <strain evidence="10">MPI-CAGE-CH-0235</strain>
    </source>
</reference>
<accession>A0A8K0SSI3</accession>
<dbReference type="CDD" id="cd11062">
    <property type="entry name" value="CYP58-like"/>
    <property type="match status" value="1"/>
</dbReference>
<comment type="cofactor">
    <cofactor evidence="1 8">
        <name>heme</name>
        <dbReference type="ChEBI" id="CHEBI:30413"/>
    </cofactor>
</comment>
<keyword evidence="9" id="KW-0560">Oxidoreductase</keyword>
<feature type="binding site" description="axial binding residue" evidence="8">
    <location>
        <position position="438"/>
    </location>
    <ligand>
        <name>heme</name>
        <dbReference type="ChEBI" id="CHEBI:30413"/>
    </ligand>
    <ligandPart>
        <name>Fe</name>
        <dbReference type="ChEBI" id="CHEBI:18248"/>
    </ligandPart>
</feature>
<proteinExistence type="inferred from homology"/>
<dbReference type="SUPFAM" id="SSF48264">
    <property type="entry name" value="Cytochrome P450"/>
    <property type="match status" value="1"/>
</dbReference>
<dbReference type="InterPro" id="IPR036396">
    <property type="entry name" value="Cyt_P450_sf"/>
</dbReference>
<dbReference type="PRINTS" id="PR00385">
    <property type="entry name" value="P450"/>
</dbReference>
<dbReference type="GO" id="GO:0004497">
    <property type="term" value="F:monooxygenase activity"/>
    <property type="evidence" value="ECO:0007669"/>
    <property type="project" value="UniProtKB-KW"/>
</dbReference>
<evidence type="ECO:0000256" key="1">
    <source>
        <dbReference type="ARBA" id="ARBA00001971"/>
    </source>
</evidence>
<comment type="caution">
    <text evidence="10">The sequence shown here is derived from an EMBL/GenBank/DDBJ whole genome shotgun (WGS) entry which is preliminary data.</text>
</comment>
<name>A0A8K0SSI3_9HYPO</name>
<keyword evidence="4 8" id="KW-0349">Heme</keyword>
<comment type="pathway">
    <text evidence="2">Mycotoxin biosynthesis.</text>
</comment>
<dbReference type="Pfam" id="PF00067">
    <property type="entry name" value="p450"/>
    <property type="match status" value="1"/>
</dbReference>
<dbReference type="InterPro" id="IPR001128">
    <property type="entry name" value="Cyt_P450"/>
</dbReference>
<evidence type="ECO:0000256" key="5">
    <source>
        <dbReference type="ARBA" id="ARBA00022723"/>
    </source>
</evidence>
<evidence type="ECO:0000256" key="3">
    <source>
        <dbReference type="ARBA" id="ARBA00010617"/>
    </source>
</evidence>
<evidence type="ECO:0000256" key="7">
    <source>
        <dbReference type="ARBA" id="ARBA00023033"/>
    </source>
</evidence>
<dbReference type="PANTHER" id="PTHR24305:SF156">
    <property type="entry name" value="P450, PUTATIVE (EUROFUNG)-RELATED"/>
    <property type="match status" value="1"/>
</dbReference>